<name>A0A4S4FPQ3_9MICO</name>
<dbReference type="Pfam" id="PF13508">
    <property type="entry name" value="Acetyltransf_7"/>
    <property type="match status" value="1"/>
</dbReference>
<reference evidence="4 5" key="1">
    <citation type="submission" date="2019-04" db="EMBL/GenBank/DDBJ databases">
        <authorList>
            <person name="Jiang L."/>
        </authorList>
    </citation>
    <scope>NUCLEOTIDE SEQUENCE [LARGE SCALE GENOMIC DNA]</scope>
    <source>
        <strain evidence="4 5">YIM 131853</strain>
    </source>
</reference>
<gene>
    <name evidence="4" type="ORF">E6C64_05620</name>
</gene>
<keyword evidence="2" id="KW-0012">Acyltransferase</keyword>
<feature type="domain" description="N-acetyltransferase" evidence="3">
    <location>
        <begin position="6"/>
        <end position="164"/>
    </location>
</feature>
<dbReference type="Proteomes" id="UP000309133">
    <property type="component" value="Unassembled WGS sequence"/>
</dbReference>
<dbReference type="SUPFAM" id="SSF55729">
    <property type="entry name" value="Acyl-CoA N-acyltransferases (Nat)"/>
    <property type="match status" value="1"/>
</dbReference>
<dbReference type="InterPro" id="IPR016181">
    <property type="entry name" value="Acyl_CoA_acyltransferase"/>
</dbReference>
<dbReference type="CDD" id="cd04301">
    <property type="entry name" value="NAT_SF"/>
    <property type="match status" value="1"/>
</dbReference>
<dbReference type="PANTHER" id="PTHR43877">
    <property type="entry name" value="AMINOALKYLPHOSPHONATE N-ACETYLTRANSFERASE-RELATED-RELATED"/>
    <property type="match status" value="1"/>
</dbReference>
<comment type="caution">
    <text evidence="4">The sequence shown here is derived from an EMBL/GenBank/DDBJ whole genome shotgun (WGS) entry which is preliminary data.</text>
</comment>
<accession>A0A4S4FPQ3</accession>
<evidence type="ECO:0000256" key="2">
    <source>
        <dbReference type="ARBA" id="ARBA00023315"/>
    </source>
</evidence>
<evidence type="ECO:0000256" key="1">
    <source>
        <dbReference type="ARBA" id="ARBA00022679"/>
    </source>
</evidence>
<dbReference type="GO" id="GO:0016747">
    <property type="term" value="F:acyltransferase activity, transferring groups other than amino-acyl groups"/>
    <property type="evidence" value="ECO:0007669"/>
    <property type="project" value="InterPro"/>
</dbReference>
<evidence type="ECO:0000313" key="5">
    <source>
        <dbReference type="Proteomes" id="UP000309133"/>
    </source>
</evidence>
<keyword evidence="5" id="KW-1185">Reference proteome</keyword>
<evidence type="ECO:0000313" key="4">
    <source>
        <dbReference type="EMBL" id="THG31555.1"/>
    </source>
</evidence>
<sequence>MQPSVHIARPERTDDGAFCARIAQMVNAAYAVGEAGMWRPDTPRTTPDDIAELIAAGELLVAHRRGDALGCVRVQPLDDATWGFGMLAVAPDNQGGGTGGALVDAAEEHAREGGAATMQLEILTPTDAVNPNKARLQRWYAARGYALDRSDAVEDHLPELVPLLAGPCTYDVWRRRLA</sequence>
<protein>
    <submittedName>
        <fullName evidence="4">GNAT family N-acetyltransferase</fullName>
    </submittedName>
</protein>
<keyword evidence="1 4" id="KW-0808">Transferase</keyword>
<dbReference type="PANTHER" id="PTHR43877:SF2">
    <property type="entry name" value="AMINOALKYLPHOSPHONATE N-ACETYLTRANSFERASE-RELATED"/>
    <property type="match status" value="1"/>
</dbReference>
<organism evidence="4 5">
    <name type="scientific">Naasia lichenicola</name>
    <dbReference type="NCBI Taxonomy" id="2565933"/>
    <lineage>
        <taxon>Bacteria</taxon>
        <taxon>Bacillati</taxon>
        <taxon>Actinomycetota</taxon>
        <taxon>Actinomycetes</taxon>
        <taxon>Micrococcales</taxon>
        <taxon>Microbacteriaceae</taxon>
        <taxon>Naasia</taxon>
    </lineage>
</organism>
<dbReference type="EMBL" id="SSSM01000003">
    <property type="protein sequence ID" value="THG31555.1"/>
    <property type="molecule type" value="Genomic_DNA"/>
</dbReference>
<dbReference type="InterPro" id="IPR050832">
    <property type="entry name" value="Bact_Acetyltransf"/>
</dbReference>
<proteinExistence type="predicted"/>
<dbReference type="AlphaFoldDB" id="A0A4S4FPQ3"/>
<dbReference type="PROSITE" id="PS51186">
    <property type="entry name" value="GNAT"/>
    <property type="match status" value="1"/>
</dbReference>
<evidence type="ECO:0000259" key="3">
    <source>
        <dbReference type="PROSITE" id="PS51186"/>
    </source>
</evidence>
<dbReference type="InterPro" id="IPR000182">
    <property type="entry name" value="GNAT_dom"/>
</dbReference>
<dbReference type="Gene3D" id="3.40.630.30">
    <property type="match status" value="1"/>
</dbReference>